<protein>
    <recommendedName>
        <fullName evidence="4">Fungal N-terminal domain-containing protein</fullName>
    </recommendedName>
</protein>
<gene>
    <name evidence="2" type="ORF">CONLIGDRAFT_468049</name>
</gene>
<name>A0A1J7JAM6_9PEZI</name>
<feature type="coiled-coil region" evidence="1">
    <location>
        <begin position="31"/>
        <end position="58"/>
    </location>
</feature>
<proteinExistence type="predicted"/>
<dbReference type="EMBL" id="KV875100">
    <property type="protein sequence ID" value="OIW26276.1"/>
    <property type="molecule type" value="Genomic_DNA"/>
</dbReference>
<dbReference type="Proteomes" id="UP000182658">
    <property type="component" value="Unassembled WGS sequence"/>
</dbReference>
<dbReference type="InParanoid" id="A0A1J7JAM6"/>
<dbReference type="AlphaFoldDB" id="A0A1J7JAM6"/>
<sequence>MDPGSWEVTIDGLIATIGTTSHRVTNFIRAVRSARADLVHVTRELSDLRLELELLRDEHNVPPQIQSRGLAVLDSCGVVLHRIGSLLGGDSSTSPRPDAARPPRWSVKERFATSNLCNCLQTYREALTLLPDVASLYVPLLCPCPSISFHCRRPVFVALHLRPIPSQPEPLFFIGSSTC</sequence>
<evidence type="ECO:0000313" key="3">
    <source>
        <dbReference type="Proteomes" id="UP000182658"/>
    </source>
</evidence>
<evidence type="ECO:0000256" key="1">
    <source>
        <dbReference type="SAM" id="Coils"/>
    </source>
</evidence>
<dbReference type="STRING" id="1408157.A0A1J7JAM6"/>
<evidence type="ECO:0008006" key="4">
    <source>
        <dbReference type="Google" id="ProtNLM"/>
    </source>
</evidence>
<organism evidence="2 3">
    <name type="scientific">Coniochaeta ligniaria NRRL 30616</name>
    <dbReference type="NCBI Taxonomy" id="1408157"/>
    <lineage>
        <taxon>Eukaryota</taxon>
        <taxon>Fungi</taxon>
        <taxon>Dikarya</taxon>
        <taxon>Ascomycota</taxon>
        <taxon>Pezizomycotina</taxon>
        <taxon>Sordariomycetes</taxon>
        <taxon>Sordariomycetidae</taxon>
        <taxon>Coniochaetales</taxon>
        <taxon>Coniochaetaceae</taxon>
        <taxon>Coniochaeta</taxon>
    </lineage>
</organism>
<evidence type="ECO:0000313" key="2">
    <source>
        <dbReference type="EMBL" id="OIW26276.1"/>
    </source>
</evidence>
<keyword evidence="3" id="KW-1185">Reference proteome</keyword>
<reference evidence="2 3" key="1">
    <citation type="submission" date="2016-10" db="EMBL/GenBank/DDBJ databases">
        <title>Draft genome sequence of Coniochaeta ligniaria NRRL30616, a lignocellulolytic fungus for bioabatement of inhibitors in plant biomass hydrolysates.</title>
        <authorList>
            <consortium name="DOE Joint Genome Institute"/>
            <person name="Jimenez D.J."/>
            <person name="Hector R.E."/>
            <person name="Riley R."/>
            <person name="Sun H."/>
            <person name="Grigoriev I.V."/>
            <person name="Van Elsas J.D."/>
            <person name="Nichols N.N."/>
        </authorList>
    </citation>
    <scope>NUCLEOTIDE SEQUENCE [LARGE SCALE GENOMIC DNA]</scope>
    <source>
        <strain evidence="2 3">NRRL 30616</strain>
    </source>
</reference>
<accession>A0A1J7JAM6</accession>
<keyword evidence="1" id="KW-0175">Coiled coil</keyword>
<dbReference type="OrthoDB" id="10393493at2759"/>